<keyword evidence="1" id="KW-1133">Transmembrane helix</keyword>
<name>A0A8J7R912_9EURY</name>
<dbReference type="EMBL" id="JAGGKE010000009">
    <property type="protein sequence ID" value="MBP1902504.1"/>
    <property type="molecule type" value="Genomic_DNA"/>
</dbReference>
<proteinExistence type="predicted"/>
<evidence type="ECO:0000256" key="1">
    <source>
        <dbReference type="SAM" id="Phobius"/>
    </source>
</evidence>
<dbReference type="AlphaFoldDB" id="A0A8J7R912"/>
<reference evidence="2 3" key="1">
    <citation type="submission" date="2021-03" db="EMBL/GenBank/DDBJ databases">
        <title>Genomic Encyclopedia of Type Strains, Phase IV (KMG-IV): sequencing the most valuable type-strain genomes for metagenomic binning, comparative biology and taxonomic classification.</title>
        <authorList>
            <person name="Goeker M."/>
        </authorList>
    </citation>
    <scope>NUCLEOTIDE SEQUENCE [LARGE SCALE GENOMIC DNA]</scope>
    <source>
        <strain evidence="2 3">DSM 12287</strain>
    </source>
</reference>
<dbReference type="RefSeq" id="WP_210113371.1">
    <property type="nucleotide sequence ID" value="NZ_BAAADX010000001.1"/>
</dbReference>
<keyword evidence="1" id="KW-0472">Membrane</keyword>
<comment type="caution">
    <text evidence="2">The sequence shown here is derived from an EMBL/GenBank/DDBJ whole genome shotgun (WGS) entry which is preliminary data.</text>
</comment>
<evidence type="ECO:0000313" key="2">
    <source>
        <dbReference type="EMBL" id="MBP1902504.1"/>
    </source>
</evidence>
<keyword evidence="1" id="KW-0812">Transmembrane</keyword>
<feature type="transmembrane region" description="Helical" evidence="1">
    <location>
        <begin position="35"/>
        <end position="53"/>
    </location>
</feature>
<protein>
    <submittedName>
        <fullName evidence="2">Surface glycoprotein (TIGR04207 family)</fullName>
    </submittedName>
</protein>
<gene>
    <name evidence="2" type="ORF">J2744_002196</name>
</gene>
<accession>A0A8J7R912</accession>
<keyword evidence="3" id="KW-1185">Reference proteome</keyword>
<dbReference type="InterPro" id="IPR026452">
    <property type="entry name" value="Surf_glycop_sig_pep"/>
</dbReference>
<dbReference type="Proteomes" id="UP000770586">
    <property type="component" value="Unassembled WGS sequence"/>
</dbReference>
<organism evidence="2 3">
    <name type="scientific">Halorubrum trapanicum</name>
    <dbReference type="NCBI Taxonomy" id="29284"/>
    <lineage>
        <taxon>Archaea</taxon>
        <taxon>Methanobacteriati</taxon>
        <taxon>Methanobacteriota</taxon>
        <taxon>Stenosarchaea group</taxon>
        <taxon>Halobacteria</taxon>
        <taxon>Halobacteriales</taxon>
        <taxon>Haloferacaceae</taxon>
        <taxon>Halorubrum</taxon>
    </lineage>
</organism>
<dbReference type="NCBIfam" id="TIGR04207">
    <property type="entry name" value="halo_sig_pep"/>
    <property type="match status" value="1"/>
</dbReference>
<sequence>MIDAEIIIRPAQHRSSPAGVIRFYGRQARMDRQQIIAVFFALLMVSSMVAYGVSLL</sequence>
<evidence type="ECO:0000313" key="3">
    <source>
        <dbReference type="Proteomes" id="UP000770586"/>
    </source>
</evidence>
<dbReference type="OrthoDB" id="324243at2157"/>